<evidence type="ECO:0000313" key="4">
    <source>
        <dbReference type="Proteomes" id="UP000249340"/>
    </source>
</evidence>
<dbReference type="EMBL" id="CP031264">
    <property type="protein sequence ID" value="AXI81057.1"/>
    <property type="molecule type" value="Genomic_DNA"/>
</dbReference>
<dbReference type="Gene3D" id="3.40.50.12780">
    <property type="entry name" value="N-terminal domain of ligase-like"/>
    <property type="match status" value="1"/>
</dbReference>
<accession>A0A345T502</accession>
<dbReference type="OrthoDB" id="9803968at2"/>
<dbReference type="KEGG" id="stri:C7M71_000480"/>
<dbReference type="Proteomes" id="UP000249340">
    <property type="component" value="Chromosome"/>
</dbReference>
<sequence>MRHDLEFRSIPGMVRASAGRFGEAEALADLDDGRRWSFTEVAAEMVRTARAMIALGVRPGDRVALWGPNCPEWIFTALGIQAAGGVLVPLNTRFKAEEAGYILRKSGARTVFTVTGFLGTDYLGMLPDGVRGVVMRGEVEEGVLGREEFLALGEGVEEGAVHRLIDGIGPEDVSDIMFTSGTTGSPKGVVLGHGQSLRAFGWLSGVFTFTPGDRYLIIPPFFHTFGYKAGWMACLMQGVTALPQETFDVDQVLERIAREKVSILLGPPTLFEDLMRHPRRAEYDLSSLRATVPSATTVPAELVRRLGSELGFEVVLTAYGLTESTSLVTSSRAGDDVEDIVNSVGVPADGLEVVVASPDGVALPPGEEGEVLVRGYTVMRGYWEDPEETAKAIDADGWLHTGDVGRFNERGFLSIVDRKKDMFICGGFNAYPAEIEKLLGTHPAVADVAVIGMPDERMGEVAAAFVVRSGALTEKELVAWARERIANFKVPRRVEFVDALPRNASMKVEKGKLRALLAE</sequence>
<feature type="domain" description="AMP-dependent synthetase/ligase" evidence="1">
    <location>
        <begin position="15"/>
        <end position="383"/>
    </location>
</feature>
<dbReference type="InterPro" id="IPR000873">
    <property type="entry name" value="AMP-dep_synth/lig_dom"/>
</dbReference>
<keyword evidence="3" id="KW-0436">Ligase</keyword>
<organism evidence="3 4">
    <name type="scientific">Peterkaempfera bronchialis</name>
    <dbReference type="NCBI Taxonomy" id="2126346"/>
    <lineage>
        <taxon>Bacteria</taxon>
        <taxon>Bacillati</taxon>
        <taxon>Actinomycetota</taxon>
        <taxon>Actinomycetes</taxon>
        <taxon>Kitasatosporales</taxon>
        <taxon>Streptomycetaceae</taxon>
        <taxon>Peterkaempfera</taxon>
    </lineage>
</organism>
<dbReference type="Pfam" id="PF00501">
    <property type="entry name" value="AMP-binding"/>
    <property type="match status" value="1"/>
</dbReference>
<dbReference type="InterPro" id="IPR042099">
    <property type="entry name" value="ANL_N_sf"/>
</dbReference>
<gene>
    <name evidence="3" type="ORF">C7M71_000480</name>
</gene>
<keyword evidence="4" id="KW-1185">Reference proteome</keyword>
<dbReference type="InterPro" id="IPR045851">
    <property type="entry name" value="AMP-bd_C_sf"/>
</dbReference>
<dbReference type="PROSITE" id="PS00455">
    <property type="entry name" value="AMP_BINDING"/>
    <property type="match status" value="1"/>
</dbReference>
<name>A0A345T502_9ACTN</name>
<dbReference type="GO" id="GO:0016405">
    <property type="term" value="F:CoA-ligase activity"/>
    <property type="evidence" value="ECO:0007669"/>
    <property type="project" value="TreeGrafter"/>
</dbReference>
<dbReference type="PANTHER" id="PTHR24096:SF267">
    <property type="entry name" value="MALONATE--COA LIGASE ACSF3, MITOCHONDRIAL"/>
    <property type="match status" value="1"/>
</dbReference>
<dbReference type="InterPro" id="IPR020845">
    <property type="entry name" value="AMP-binding_CS"/>
</dbReference>
<dbReference type="Pfam" id="PF13193">
    <property type="entry name" value="AMP-binding_C"/>
    <property type="match status" value="1"/>
</dbReference>
<evidence type="ECO:0000259" key="1">
    <source>
        <dbReference type="Pfam" id="PF00501"/>
    </source>
</evidence>
<evidence type="ECO:0000313" key="3">
    <source>
        <dbReference type="EMBL" id="AXI81057.1"/>
    </source>
</evidence>
<dbReference type="NCBIfam" id="NF005801">
    <property type="entry name" value="PRK07656.1"/>
    <property type="match status" value="1"/>
</dbReference>
<dbReference type="AlphaFoldDB" id="A0A345T502"/>
<dbReference type="Gene3D" id="3.30.300.30">
    <property type="match status" value="1"/>
</dbReference>
<reference evidence="4" key="1">
    <citation type="submission" date="2018-07" db="EMBL/GenBank/DDBJ databases">
        <title>Streptacidiphilus bronchialis DSM 106435 chromosome.</title>
        <authorList>
            <person name="Batra D."/>
            <person name="Gulvik C.A."/>
        </authorList>
    </citation>
    <scope>NUCLEOTIDE SEQUENCE [LARGE SCALE GENOMIC DNA]</scope>
    <source>
        <strain evidence="4">DSM 106435</strain>
    </source>
</reference>
<feature type="domain" description="AMP-binding enzyme C-terminal" evidence="2">
    <location>
        <begin position="434"/>
        <end position="507"/>
    </location>
</feature>
<dbReference type="SUPFAM" id="SSF56801">
    <property type="entry name" value="Acetyl-CoA synthetase-like"/>
    <property type="match status" value="1"/>
</dbReference>
<evidence type="ECO:0000259" key="2">
    <source>
        <dbReference type="Pfam" id="PF13193"/>
    </source>
</evidence>
<proteinExistence type="predicted"/>
<dbReference type="InterPro" id="IPR025110">
    <property type="entry name" value="AMP-bd_C"/>
</dbReference>
<protein>
    <submittedName>
        <fullName evidence="3">Long-chain fatty acid--CoA ligase</fullName>
    </submittedName>
</protein>
<dbReference type="PANTHER" id="PTHR24096">
    <property type="entry name" value="LONG-CHAIN-FATTY-ACID--COA LIGASE"/>
    <property type="match status" value="1"/>
</dbReference>